<dbReference type="AlphaFoldDB" id="A0A9W9PVT3"/>
<dbReference type="SUPFAM" id="SSF53474">
    <property type="entry name" value="alpha/beta-Hydrolases"/>
    <property type="match status" value="1"/>
</dbReference>
<name>A0A9W9PVT3_9EURO</name>
<reference evidence="2" key="2">
    <citation type="journal article" date="2023" name="IMA Fungus">
        <title>Comparative genomic study of the Penicillium genus elucidates a diverse pangenome and 15 lateral gene transfer events.</title>
        <authorList>
            <person name="Petersen C."/>
            <person name="Sorensen T."/>
            <person name="Nielsen M.R."/>
            <person name="Sondergaard T.E."/>
            <person name="Sorensen J.L."/>
            <person name="Fitzpatrick D.A."/>
            <person name="Frisvad J.C."/>
            <person name="Nielsen K.L."/>
        </authorList>
    </citation>
    <scope>NUCLEOTIDE SEQUENCE</scope>
    <source>
        <strain evidence="2">IBT 21472</strain>
    </source>
</reference>
<protein>
    <submittedName>
        <fullName evidence="2">Alpha/beta-hydrolase</fullName>
    </submittedName>
</protein>
<dbReference type="InterPro" id="IPR029058">
    <property type="entry name" value="AB_hydrolase_fold"/>
</dbReference>
<comment type="caution">
    <text evidence="2">The sequence shown here is derived from an EMBL/GenBank/DDBJ whole genome shotgun (WGS) entry which is preliminary data.</text>
</comment>
<keyword evidence="3" id="KW-1185">Reference proteome</keyword>
<dbReference type="PANTHER" id="PTHR37017:SF11">
    <property type="entry name" value="ESTERASE_LIPASE_THIOESTERASE DOMAIN-CONTAINING PROTEIN"/>
    <property type="match status" value="1"/>
</dbReference>
<organism evidence="2 3">
    <name type="scientific">Penicillium atrosanguineum</name>
    <dbReference type="NCBI Taxonomy" id="1132637"/>
    <lineage>
        <taxon>Eukaryota</taxon>
        <taxon>Fungi</taxon>
        <taxon>Dikarya</taxon>
        <taxon>Ascomycota</taxon>
        <taxon>Pezizomycotina</taxon>
        <taxon>Eurotiomycetes</taxon>
        <taxon>Eurotiomycetidae</taxon>
        <taxon>Eurotiales</taxon>
        <taxon>Aspergillaceae</taxon>
        <taxon>Penicillium</taxon>
    </lineage>
</organism>
<sequence>MAKPVIVIVPGAWHRPQHFKRLIERLSKFGYEAVGVTLPSVDSSPPHETWEQDAHAVRQVILEHLDAGKDVITLAHSFGGIPMSEAVKGLGKEFRKKQKLESSVVRLVYMCAMAIPEGQNYAAQIVPTTPEEEEIERRRQELIAKQGAMKFTVDGAMLLDKVGIRDIFYNRCDPRDVDEAVELLGSFPTGPLSVPATYSAFRDIPSTYIVTRNDQALPESFQERMIAQAEGAFTVERCDEGHSPFLSNPDLIVHYVRRAAGENV</sequence>
<reference evidence="2" key="1">
    <citation type="submission" date="2022-12" db="EMBL/GenBank/DDBJ databases">
        <authorList>
            <person name="Petersen C."/>
        </authorList>
    </citation>
    <scope>NUCLEOTIDE SEQUENCE</scope>
    <source>
        <strain evidence="2">IBT 21472</strain>
    </source>
</reference>
<dbReference type="EMBL" id="JAPZBO010000005">
    <property type="protein sequence ID" value="KAJ5315387.1"/>
    <property type="molecule type" value="Genomic_DNA"/>
</dbReference>
<dbReference type="InterPro" id="IPR000073">
    <property type="entry name" value="AB_hydrolase_1"/>
</dbReference>
<dbReference type="Gene3D" id="3.40.50.1820">
    <property type="entry name" value="alpha/beta hydrolase"/>
    <property type="match status" value="1"/>
</dbReference>
<dbReference type="OrthoDB" id="408373at2759"/>
<dbReference type="GO" id="GO:0017000">
    <property type="term" value="P:antibiotic biosynthetic process"/>
    <property type="evidence" value="ECO:0007669"/>
    <property type="project" value="UniProtKB-ARBA"/>
</dbReference>
<proteinExistence type="predicted"/>
<evidence type="ECO:0000313" key="3">
    <source>
        <dbReference type="Proteomes" id="UP001147746"/>
    </source>
</evidence>
<dbReference type="PANTHER" id="PTHR37017">
    <property type="entry name" value="AB HYDROLASE-1 DOMAIN-CONTAINING PROTEIN-RELATED"/>
    <property type="match status" value="1"/>
</dbReference>
<dbReference type="GO" id="GO:0072330">
    <property type="term" value="P:monocarboxylic acid biosynthetic process"/>
    <property type="evidence" value="ECO:0007669"/>
    <property type="project" value="UniProtKB-ARBA"/>
</dbReference>
<evidence type="ECO:0000313" key="2">
    <source>
        <dbReference type="EMBL" id="KAJ5315387.1"/>
    </source>
</evidence>
<feature type="domain" description="AB hydrolase-1" evidence="1">
    <location>
        <begin position="6"/>
        <end position="253"/>
    </location>
</feature>
<dbReference type="InterPro" id="IPR052897">
    <property type="entry name" value="Sec-Metab_Biosynth_Hydrolase"/>
</dbReference>
<dbReference type="Pfam" id="PF12697">
    <property type="entry name" value="Abhydrolase_6"/>
    <property type="match status" value="1"/>
</dbReference>
<accession>A0A9W9PVT3</accession>
<evidence type="ECO:0000259" key="1">
    <source>
        <dbReference type="Pfam" id="PF12697"/>
    </source>
</evidence>
<gene>
    <name evidence="2" type="ORF">N7476_005694</name>
</gene>
<dbReference type="Proteomes" id="UP001147746">
    <property type="component" value="Unassembled WGS sequence"/>
</dbReference>